<proteinExistence type="predicted"/>
<feature type="domain" description="C2H2-type" evidence="9">
    <location>
        <begin position="231"/>
        <end position="258"/>
    </location>
</feature>
<dbReference type="Gene3D" id="3.30.160.60">
    <property type="entry name" value="Classic Zinc Finger"/>
    <property type="match status" value="2"/>
</dbReference>
<keyword evidence="6" id="KW-0539">Nucleus</keyword>
<keyword evidence="5" id="KW-0862">Zinc</keyword>
<dbReference type="GO" id="GO:0000978">
    <property type="term" value="F:RNA polymerase II cis-regulatory region sequence-specific DNA binding"/>
    <property type="evidence" value="ECO:0007669"/>
    <property type="project" value="TreeGrafter"/>
</dbReference>
<reference evidence="10" key="1">
    <citation type="submission" date="2020-11" db="EMBL/GenBank/DDBJ databases">
        <authorList>
            <consortium name="DOE Joint Genome Institute"/>
            <person name="Ahrendt S."/>
            <person name="Riley R."/>
            <person name="Andreopoulos W."/>
            <person name="LaButti K."/>
            <person name="Pangilinan J."/>
            <person name="Ruiz-duenas F.J."/>
            <person name="Barrasa J.M."/>
            <person name="Sanchez-Garcia M."/>
            <person name="Camarero S."/>
            <person name="Miyauchi S."/>
            <person name="Serrano A."/>
            <person name="Linde D."/>
            <person name="Babiker R."/>
            <person name="Drula E."/>
            <person name="Ayuso-Fernandez I."/>
            <person name="Pacheco R."/>
            <person name="Padilla G."/>
            <person name="Ferreira P."/>
            <person name="Barriuso J."/>
            <person name="Kellner H."/>
            <person name="Castanera R."/>
            <person name="Alfaro M."/>
            <person name="Ramirez L."/>
            <person name="Pisabarro A.G."/>
            <person name="Kuo A."/>
            <person name="Tritt A."/>
            <person name="Lipzen A."/>
            <person name="He G."/>
            <person name="Yan M."/>
            <person name="Ng V."/>
            <person name="Cullen D."/>
            <person name="Martin F."/>
            <person name="Rosso M.-N."/>
            <person name="Henrissat B."/>
            <person name="Hibbett D."/>
            <person name="Martinez A.T."/>
            <person name="Grigoriev I.V."/>
        </authorList>
    </citation>
    <scope>NUCLEOTIDE SEQUENCE</scope>
    <source>
        <strain evidence="10">AH 44721</strain>
    </source>
</reference>
<dbReference type="Proteomes" id="UP000724874">
    <property type="component" value="Unassembled WGS sequence"/>
</dbReference>
<feature type="region of interest" description="Disordered" evidence="8">
    <location>
        <begin position="135"/>
        <end position="158"/>
    </location>
</feature>
<dbReference type="AlphaFoldDB" id="A0A9P5TLU2"/>
<sequence>MPSSLEHKRDQDTRPTLPSIRDLFREELARRPYLHDSPSVTLRRLRISDDESDYVPHEDTISRPFYQSLPSRHSESAFSPSPQYFLLSSQSNTSAFGKPVAEPRPSFHHNGPNFSEFGTARDELFERDPDAFRRPRHRQTVPQPSVSRDSFSPNYGYTNNAITRQRSETVLSETSSRPYILTSIHARNIAEDEERTPVARSSSSIAHRASSSSISLPLEPQNLGESSGHKYDCSYCGKIFNRPSSLKIHLNSHLGLKPFACPVEGCGRCFSVLSNMRRHTRVHQTAAETESDSSRPSSSHSRSSLPSPAVFRRRGSSASTSSTTSRRSYSSISSTER</sequence>
<accession>A0A9P5TLU2</accession>
<evidence type="ECO:0000256" key="2">
    <source>
        <dbReference type="ARBA" id="ARBA00022723"/>
    </source>
</evidence>
<dbReference type="SMART" id="SM00355">
    <property type="entry name" value="ZnF_C2H2"/>
    <property type="match status" value="2"/>
</dbReference>
<evidence type="ECO:0000313" key="11">
    <source>
        <dbReference type="Proteomes" id="UP000724874"/>
    </source>
</evidence>
<keyword evidence="11" id="KW-1185">Reference proteome</keyword>
<dbReference type="PROSITE" id="PS00028">
    <property type="entry name" value="ZINC_FINGER_C2H2_1"/>
    <property type="match status" value="2"/>
</dbReference>
<dbReference type="GO" id="GO:0008270">
    <property type="term" value="F:zinc ion binding"/>
    <property type="evidence" value="ECO:0007669"/>
    <property type="project" value="UniProtKB-KW"/>
</dbReference>
<dbReference type="Pfam" id="PF00096">
    <property type="entry name" value="zf-C2H2"/>
    <property type="match status" value="2"/>
</dbReference>
<evidence type="ECO:0000256" key="4">
    <source>
        <dbReference type="ARBA" id="ARBA00022771"/>
    </source>
</evidence>
<evidence type="ECO:0000256" key="8">
    <source>
        <dbReference type="SAM" id="MobiDB-lite"/>
    </source>
</evidence>
<protein>
    <recommendedName>
        <fullName evidence="9">C2H2-type domain-containing protein</fullName>
    </recommendedName>
</protein>
<dbReference type="SUPFAM" id="SSF57667">
    <property type="entry name" value="beta-beta-alpha zinc fingers"/>
    <property type="match status" value="1"/>
</dbReference>
<gene>
    <name evidence="10" type="ORF">CPB84DRAFT_1782189</name>
</gene>
<evidence type="ECO:0000256" key="7">
    <source>
        <dbReference type="PROSITE-ProRule" id="PRU00042"/>
    </source>
</evidence>
<feature type="compositionally biased region" description="Polar residues" evidence="8">
    <location>
        <begin position="140"/>
        <end position="158"/>
    </location>
</feature>
<dbReference type="GO" id="GO:0005667">
    <property type="term" value="C:transcription regulator complex"/>
    <property type="evidence" value="ECO:0007669"/>
    <property type="project" value="TreeGrafter"/>
</dbReference>
<feature type="compositionally biased region" description="Basic and acidic residues" evidence="8">
    <location>
        <begin position="1"/>
        <end position="13"/>
    </location>
</feature>
<feature type="region of interest" description="Disordered" evidence="8">
    <location>
        <begin position="191"/>
        <end position="223"/>
    </location>
</feature>
<keyword evidence="3" id="KW-0677">Repeat</keyword>
<dbReference type="OrthoDB" id="6077919at2759"/>
<feature type="region of interest" description="Disordered" evidence="8">
    <location>
        <begin position="1"/>
        <end position="20"/>
    </location>
</feature>
<dbReference type="FunFam" id="3.30.160.60:FF:001102">
    <property type="entry name" value="Transcription factor IIIA"/>
    <property type="match status" value="1"/>
</dbReference>
<dbReference type="InterPro" id="IPR013087">
    <property type="entry name" value="Znf_C2H2_type"/>
</dbReference>
<dbReference type="GO" id="GO:0000785">
    <property type="term" value="C:chromatin"/>
    <property type="evidence" value="ECO:0007669"/>
    <property type="project" value="TreeGrafter"/>
</dbReference>
<dbReference type="GO" id="GO:0031519">
    <property type="term" value="C:PcG protein complex"/>
    <property type="evidence" value="ECO:0007669"/>
    <property type="project" value="TreeGrafter"/>
</dbReference>
<feature type="compositionally biased region" description="Low complexity" evidence="8">
    <location>
        <begin position="294"/>
        <end position="308"/>
    </location>
</feature>
<dbReference type="InterPro" id="IPR036236">
    <property type="entry name" value="Znf_C2H2_sf"/>
</dbReference>
<feature type="domain" description="C2H2-type" evidence="9">
    <location>
        <begin position="259"/>
        <end position="288"/>
    </location>
</feature>
<evidence type="ECO:0000256" key="6">
    <source>
        <dbReference type="ARBA" id="ARBA00023242"/>
    </source>
</evidence>
<keyword evidence="4 7" id="KW-0863">Zinc-finger</keyword>
<dbReference type="GO" id="GO:0000981">
    <property type="term" value="F:DNA-binding transcription factor activity, RNA polymerase II-specific"/>
    <property type="evidence" value="ECO:0007669"/>
    <property type="project" value="TreeGrafter"/>
</dbReference>
<feature type="compositionally biased region" description="Low complexity" evidence="8">
    <location>
        <begin position="316"/>
        <end position="337"/>
    </location>
</feature>
<evidence type="ECO:0000256" key="5">
    <source>
        <dbReference type="ARBA" id="ARBA00022833"/>
    </source>
</evidence>
<dbReference type="PROSITE" id="PS50157">
    <property type="entry name" value="ZINC_FINGER_C2H2_2"/>
    <property type="match status" value="2"/>
</dbReference>
<feature type="compositionally biased region" description="Low complexity" evidence="8">
    <location>
        <begin position="199"/>
        <end position="215"/>
    </location>
</feature>
<evidence type="ECO:0000256" key="3">
    <source>
        <dbReference type="ARBA" id="ARBA00022737"/>
    </source>
</evidence>
<dbReference type="EMBL" id="JADNYJ010000061">
    <property type="protein sequence ID" value="KAF8895682.1"/>
    <property type="molecule type" value="Genomic_DNA"/>
</dbReference>
<comment type="subcellular location">
    <subcellularLocation>
        <location evidence="1">Nucleus</location>
    </subcellularLocation>
</comment>
<dbReference type="PANTHER" id="PTHR14003:SF20">
    <property type="entry name" value="FINGER DOMAIN PROTEIN, PUTATIVE (AFU_ORTHOLOGUE AFUA_4G10380)-RELATED"/>
    <property type="match status" value="1"/>
</dbReference>
<evidence type="ECO:0000256" key="1">
    <source>
        <dbReference type="ARBA" id="ARBA00004123"/>
    </source>
</evidence>
<dbReference type="PANTHER" id="PTHR14003">
    <property type="entry name" value="TRANSCRIPTIONAL REPRESSOR PROTEIN YY"/>
    <property type="match status" value="1"/>
</dbReference>
<comment type="caution">
    <text evidence="10">The sequence shown here is derived from an EMBL/GenBank/DDBJ whole genome shotgun (WGS) entry which is preliminary data.</text>
</comment>
<keyword evidence="2" id="KW-0479">Metal-binding</keyword>
<organism evidence="10 11">
    <name type="scientific">Gymnopilus junonius</name>
    <name type="common">Spectacular rustgill mushroom</name>
    <name type="synonym">Gymnopilus spectabilis subsp. junonius</name>
    <dbReference type="NCBI Taxonomy" id="109634"/>
    <lineage>
        <taxon>Eukaryota</taxon>
        <taxon>Fungi</taxon>
        <taxon>Dikarya</taxon>
        <taxon>Basidiomycota</taxon>
        <taxon>Agaricomycotina</taxon>
        <taxon>Agaricomycetes</taxon>
        <taxon>Agaricomycetidae</taxon>
        <taxon>Agaricales</taxon>
        <taxon>Agaricineae</taxon>
        <taxon>Hymenogastraceae</taxon>
        <taxon>Gymnopilus</taxon>
    </lineage>
</organism>
<feature type="region of interest" description="Disordered" evidence="8">
    <location>
        <begin position="281"/>
        <end position="337"/>
    </location>
</feature>
<evidence type="ECO:0000313" key="10">
    <source>
        <dbReference type="EMBL" id="KAF8895682.1"/>
    </source>
</evidence>
<name>A0A9P5TLU2_GYMJU</name>
<evidence type="ECO:0000259" key="9">
    <source>
        <dbReference type="PROSITE" id="PS50157"/>
    </source>
</evidence>